<organism evidence="2 3">
    <name type="scientific">Marinobacterium aestuariivivens</name>
    <dbReference type="NCBI Taxonomy" id="1698799"/>
    <lineage>
        <taxon>Bacteria</taxon>
        <taxon>Pseudomonadati</taxon>
        <taxon>Pseudomonadota</taxon>
        <taxon>Gammaproteobacteria</taxon>
        <taxon>Oceanospirillales</taxon>
        <taxon>Oceanospirillaceae</taxon>
        <taxon>Marinobacterium</taxon>
    </lineage>
</organism>
<dbReference type="InterPro" id="IPR007048">
    <property type="entry name" value="IraD/Gp25-like"/>
</dbReference>
<dbReference type="InterPro" id="IPR017737">
    <property type="entry name" value="TssE1-like"/>
</dbReference>
<keyword evidence="3" id="KW-1185">Reference proteome</keyword>
<dbReference type="Proteomes" id="UP001596422">
    <property type="component" value="Unassembled WGS sequence"/>
</dbReference>
<reference evidence="3" key="1">
    <citation type="journal article" date="2019" name="Int. J. Syst. Evol. Microbiol.">
        <title>The Global Catalogue of Microorganisms (GCM) 10K type strain sequencing project: providing services to taxonomists for standard genome sequencing and annotation.</title>
        <authorList>
            <consortium name="The Broad Institute Genomics Platform"/>
            <consortium name="The Broad Institute Genome Sequencing Center for Infectious Disease"/>
            <person name="Wu L."/>
            <person name="Ma J."/>
        </authorList>
    </citation>
    <scope>NUCLEOTIDE SEQUENCE [LARGE SCALE GENOMIC DNA]</scope>
    <source>
        <strain evidence="3">NBRC 111756</strain>
    </source>
</reference>
<dbReference type="NCBIfam" id="TIGR03357">
    <property type="entry name" value="VI_zyme"/>
    <property type="match status" value="1"/>
</dbReference>
<evidence type="ECO:0000313" key="2">
    <source>
        <dbReference type="EMBL" id="MFC6670682.1"/>
    </source>
</evidence>
<feature type="domain" description="IraD/Gp25-like" evidence="1">
    <location>
        <begin position="20"/>
        <end position="115"/>
    </location>
</feature>
<name>A0ABW1ZZR4_9GAMM</name>
<dbReference type="RefSeq" id="WP_379913037.1">
    <property type="nucleotide sequence ID" value="NZ_JBHSWE010000001.1"/>
</dbReference>
<comment type="caution">
    <text evidence="2">The sequence shown here is derived from an EMBL/GenBank/DDBJ whole genome shotgun (WGS) entry which is preliminary data.</text>
</comment>
<accession>A0ABW1ZZR4</accession>
<protein>
    <submittedName>
        <fullName evidence="2">Type VI secretion system baseplate subunit TssE</fullName>
    </submittedName>
</protein>
<dbReference type="Pfam" id="PF04965">
    <property type="entry name" value="GPW_gp25"/>
    <property type="match status" value="1"/>
</dbReference>
<sequence>MLFWKTFLADEDVGDDHDALVASVRHQLGCLLESEAPLCTLPNRLPEVARSNLRFGLDCLQSLSSQMEPDRFAHQLEAWVRAFEPRLTEVRVEVYERDELNNAVSFSLLAKLKTDRGPQALVFDSRLNLRDLRVRMETQDLV</sequence>
<evidence type="ECO:0000313" key="3">
    <source>
        <dbReference type="Proteomes" id="UP001596422"/>
    </source>
</evidence>
<dbReference type="SUPFAM" id="SSF160719">
    <property type="entry name" value="gpW/gp25-like"/>
    <property type="match status" value="1"/>
</dbReference>
<proteinExistence type="predicted"/>
<dbReference type="EMBL" id="JBHSWE010000001">
    <property type="protein sequence ID" value="MFC6670682.1"/>
    <property type="molecule type" value="Genomic_DNA"/>
</dbReference>
<evidence type="ECO:0000259" key="1">
    <source>
        <dbReference type="Pfam" id="PF04965"/>
    </source>
</evidence>
<gene>
    <name evidence="2" type="primary">tssE</name>
    <name evidence="2" type="ORF">ACFQDL_11775</name>
</gene>